<sequence>MLKGLLRSGELQRNRHGDYQLPDGGAPRSAVVQLRGRMMVVDDLPIDDAGRMNLRVGDEIEYRVSEGHAQVLQVTRLSQALFTGIFSKQGRDQFVNGLGQDRGRVKILQPAKKARDGDTVQVTITERDERGLSGIVAHILASENVLDQAIQTAVTAGGIPFEWPAEVTSAVSKLPTRVVAGRHPQREDLTGLPLVTIDGETARDFDDAVYAEPLKRRAGGFRLVVAIADVGHYVKRKTPLDDEAVLRSTSVYFPERVIPMLPEALSNGLCSLRPEEPRLALACEMFIDAKGNIYKHQFSEAVIFSHARLTYNQVQAYLDSGASLPVSRASAQAVNQSIKALAQLHDVMRAARAKRGALEFETHEASIEIQDGRVASIIPVERLVAHQLIEEAMIAANVSAAVFLEEAQVPALYRVHETPDPDKVAEFSQALGQIGVKLPSGEITPLVLQSALNRLPDYADPWLYGQMALRTLKQALYSPNNQGHFGLALDRYMHFTSPIRRYPDLIVHRAIKSVLAKRAGRKSKNVPGMDELHQLGEICSSNERRAESAGWMVDAWLKCDFLRDRVGDTFEGVIASVTEFGLFVDLDKYYVQGLLHISNLGSDYFNFDARAFALVGERSGRKFRLGDRLQVIVNDIDPPQGRIDLSLPGMASGRTKKSAGPPRETLMSDVYGIQPARALLRDSPERARALYILQGRRDARVNELISLAKDAGIRHQSMDATWFRRRAADAAHQGVLLECHELALAREQDLFDSWDKFKTPPLFLILDGVTDPRNFGACLRSANAAGVDAVIVPKRNSAPLSPVALKTAQGGAENLLIVEVVNLARFMKQLMQRNVWIIGADGEAAQSYTEIDAQDGLALVMGSEGKGLRRLTREHCDQLVHIPMQGSVSSLNVSVATGVILFELQRQRMTAASAQ</sequence>
<name>A0A812RN18_SYMPI</name>
<keyword evidence="6" id="KW-0808">Transferase</keyword>
<comment type="catalytic activity">
    <reaction evidence="1">
        <text>Exonucleolytic cleavage in the 3'- to 5'-direction to yield nucleoside 5'-phosphates.</text>
        <dbReference type="EC" id="3.1.13.1"/>
    </reaction>
</comment>
<keyword evidence="13" id="KW-1185">Reference proteome</keyword>
<evidence type="ECO:0000256" key="8">
    <source>
        <dbReference type="ARBA" id="ARBA00022801"/>
    </source>
</evidence>
<dbReference type="InterPro" id="IPR029064">
    <property type="entry name" value="Ribosomal_eL30-like_sf"/>
</dbReference>
<evidence type="ECO:0000313" key="13">
    <source>
        <dbReference type="Proteomes" id="UP000649617"/>
    </source>
</evidence>
<dbReference type="GO" id="GO:0005829">
    <property type="term" value="C:cytosol"/>
    <property type="evidence" value="ECO:0007669"/>
    <property type="project" value="TreeGrafter"/>
</dbReference>
<dbReference type="NCBIfam" id="TIGR00358">
    <property type="entry name" value="3_prime_RNase"/>
    <property type="match status" value="1"/>
</dbReference>
<dbReference type="InterPro" id="IPR003029">
    <property type="entry name" value="S1_domain"/>
</dbReference>
<dbReference type="SUPFAM" id="SSF75217">
    <property type="entry name" value="alpha/beta knot"/>
    <property type="match status" value="1"/>
</dbReference>
<comment type="similarity">
    <text evidence="2">Belongs to the class IV-like SAM-binding methyltransferase superfamily. RNA methyltransferase TrmH family.</text>
</comment>
<evidence type="ECO:0000256" key="7">
    <source>
        <dbReference type="ARBA" id="ARBA00022722"/>
    </source>
</evidence>
<dbReference type="SMART" id="SM00316">
    <property type="entry name" value="S1"/>
    <property type="match status" value="1"/>
</dbReference>
<dbReference type="GO" id="GO:0006402">
    <property type="term" value="P:mRNA catabolic process"/>
    <property type="evidence" value="ECO:0007669"/>
    <property type="project" value="TreeGrafter"/>
</dbReference>
<dbReference type="GO" id="GO:0008173">
    <property type="term" value="F:RNA methyltransferase activity"/>
    <property type="evidence" value="ECO:0007669"/>
    <property type="project" value="InterPro"/>
</dbReference>
<dbReference type="InterPro" id="IPR029028">
    <property type="entry name" value="Alpha/beta_knot_MTases"/>
</dbReference>
<dbReference type="Proteomes" id="UP000649617">
    <property type="component" value="Unassembled WGS sequence"/>
</dbReference>
<keyword evidence="9" id="KW-0269">Exonuclease</keyword>
<keyword evidence="10" id="KW-0694">RNA-binding</keyword>
<dbReference type="PANTHER" id="PTHR23355">
    <property type="entry name" value="RIBONUCLEASE"/>
    <property type="match status" value="1"/>
</dbReference>
<dbReference type="GO" id="GO:0006396">
    <property type="term" value="P:RNA processing"/>
    <property type="evidence" value="ECO:0007669"/>
    <property type="project" value="InterPro"/>
</dbReference>
<keyword evidence="4" id="KW-0963">Cytoplasm</keyword>
<dbReference type="InterPro" id="IPR011805">
    <property type="entry name" value="RNase_R"/>
</dbReference>
<dbReference type="PANTHER" id="PTHR23355:SF9">
    <property type="entry name" value="DIS3-LIKE EXONUCLEASE 2"/>
    <property type="match status" value="1"/>
</dbReference>
<keyword evidence="7" id="KW-0540">Nuclease</keyword>
<dbReference type="Gene3D" id="2.40.50.140">
    <property type="entry name" value="Nucleic acid-binding proteins"/>
    <property type="match status" value="1"/>
</dbReference>
<evidence type="ECO:0000259" key="11">
    <source>
        <dbReference type="PROSITE" id="PS50126"/>
    </source>
</evidence>
<dbReference type="SUPFAM" id="SSF50249">
    <property type="entry name" value="Nucleic acid-binding proteins"/>
    <property type="match status" value="2"/>
</dbReference>
<protein>
    <recommendedName>
        <fullName evidence="3">exoribonuclease II</fullName>
        <ecNumber evidence="3">3.1.13.1</ecNumber>
    </recommendedName>
</protein>
<evidence type="ECO:0000313" key="12">
    <source>
        <dbReference type="EMBL" id="CAE7444013.1"/>
    </source>
</evidence>
<dbReference type="AlphaFoldDB" id="A0A812RN18"/>
<evidence type="ECO:0000256" key="4">
    <source>
        <dbReference type="ARBA" id="ARBA00022490"/>
    </source>
</evidence>
<dbReference type="CDD" id="cd04471">
    <property type="entry name" value="S1_RNase_R"/>
    <property type="match status" value="1"/>
</dbReference>
<proteinExistence type="inferred from homology"/>
<evidence type="ECO:0000256" key="2">
    <source>
        <dbReference type="ARBA" id="ARBA00007228"/>
    </source>
</evidence>
<accession>A0A812RN18</accession>
<dbReference type="GO" id="GO:0008859">
    <property type="term" value="F:exoribonuclease II activity"/>
    <property type="evidence" value="ECO:0007669"/>
    <property type="project" value="UniProtKB-EC"/>
</dbReference>
<dbReference type="Gene3D" id="3.30.1330.30">
    <property type="match status" value="1"/>
</dbReference>
<dbReference type="InterPro" id="IPR004476">
    <property type="entry name" value="RNase_II/RNase_R"/>
</dbReference>
<comment type="caution">
    <text evidence="12">The sequence shown here is derived from an EMBL/GenBank/DDBJ whole genome shotgun (WGS) entry which is preliminary data.</text>
</comment>
<dbReference type="OrthoDB" id="372421at2759"/>
<dbReference type="GO" id="GO:0032259">
    <property type="term" value="P:methylation"/>
    <property type="evidence" value="ECO:0007669"/>
    <property type="project" value="UniProtKB-KW"/>
</dbReference>
<dbReference type="Pfam" id="PF00773">
    <property type="entry name" value="RNB"/>
    <property type="match status" value="1"/>
</dbReference>
<evidence type="ECO:0000256" key="3">
    <source>
        <dbReference type="ARBA" id="ARBA00012163"/>
    </source>
</evidence>
<dbReference type="InterPro" id="IPR050180">
    <property type="entry name" value="RNR_Ribonuclease"/>
</dbReference>
<dbReference type="Pfam" id="PF00588">
    <property type="entry name" value="SpoU_methylase"/>
    <property type="match status" value="1"/>
</dbReference>
<dbReference type="SMART" id="SM00955">
    <property type="entry name" value="RNB"/>
    <property type="match status" value="1"/>
</dbReference>
<dbReference type="InterPro" id="IPR001900">
    <property type="entry name" value="RNase_II/R"/>
</dbReference>
<dbReference type="Gene3D" id="3.40.1280.10">
    <property type="match status" value="1"/>
</dbReference>
<reference evidence="12" key="1">
    <citation type="submission" date="2021-02" db="EMBL/GenBank/DDBJ databases">
        <authorList>
            <person name="Dougan E. K."/>
            <person name="Rhodes N."/>
            <person name="Thang M."/>
            <person name="Chan C."/>
        </authorList>
    </citation>
    <scope>NUCLEOTIDE SEQUENCE</scope>
</reference>
<feature type="domain" description="S1 motif" evidence="11">
    <location>
        <begin position="567"/>
        <end position="648"/>
    </location>
</feature>
<organism evidence="12 13">
    <name type="scientific">Symbiodinium pilosum</name>
    <name type="common">Dinoflagellate</name>
    <dbReference type="NCBI Taxonomy" id="2952"/>
    <lineage>
        <taxon>Eukaryota</taxon>
        <taxon>Sar</taxon>
        <taxon>Alveolata</taxon>
        <taxon>Dinophyceae</taxon>
        <taxon>Suessiales</taxon>
        <taxon>Symbiodiniaceae</taxon>
        <taxon>Symbiodinium</taxon>
    </lineage>
</organism>
<dbReference type="Pfam" id="PF08032">
    <property type="entry name" value="SpoU_sub_bind"/>
    <property type="match status" value="1"/>
</dbReference>
<evidence type="ECO:0000256" key="5">
    <source>
        <dbReference type="ARBA" id="ARBA00022603"/>
    </source>
</evidence>
<dbReference type="NCBIfam" id="TIGR02063">
    <property type="entry name" value="RNase_R"/>
    <property type="match status" value="1"/>
</dbReference>
<keyword evidence="5" id="KW-0489">Methyltransferase</keyword>
<dbReference type="PROSITE" id="PS50126">
    <property type="entry name" value="S1"/>
    <property type="match status" value="1"/>
</dbReference>
<dbReference type="InterPro" id="IPR012340">
    <property type="entry name" value="NA-bd_OB-fold"/>
</dbReference>
<evidence type="ECO:0000256" key="10">
    <source>
        <dbReference type="ARBA" id="ARBA00022884"/>
    </source>
</evidence>
<dbReference type="EC" id="3.1.13.1" evidence="3"/>
<dbReference type="InterPro" id="IPR029026">
    <property type="entry name" value="tRNA_m1G_MTases_N"/>
</dbReference>
<gene>
    <name evidence="12" type="primary">rnr</name>
    <name evidence="12" type="ORF">SPIL2461_LOCUS10810</name>
</gene>
<dbReference type="FunFam" id="3.40.1280.10:FF:000008">
    <property type="entry name" value="Group 3 RNA methyltransferase TrmH"/>
    <property type="match status" value="1"/>
</dbReference>
<dbReference type="GO" id="GO:0003723">
    <property type="term" value="F:RNA binding"/>
    <property type="evidence" value="ECO:0007669"/>
    <property type="project" value="UniProtKB-KW"/>
</dbReference>
<evidence type="ECO:0000256" key="6">
    <source>
        <dbReference type="ARBA" id="ARBA00022679"/>
    </source>
</evidence>
<dbReference type="Pfam" id="PF00575">
    <property type="entry name" value="S1"/>
    <property type="match status" value="1"/>
</dbReference>
<dbReference type="HAMAP" id="MF_01895">
    <property type="entry name" value="RNase_R"/>
    <property type="match status" value="1"/>
</dbReference>
<dbReference type="EMBL" id="CAJNIZ010020668">
    <property type="protein sequence ID" value="CAE7444013.1"/>
    <property type="molecule type" value="Genomic_DNA"/>
</dbReference>
<keyword evidence="8" id="KW-0378">Hydrolase</keyword>
<dbReference type="SMART" id="SM00967">
    <property type="entry name" value="SpoU_sub_bind"/>
    <property type="match status" value="1"/>
</dbReference>
<evidence type="ECO:0000256" key="9">
    <source>
        <dbReference type="ARBA" id="ARBA00022839"/>
    </source>
</evidence>
<dbReference type="InterPro" id="IPR001537">
    <property type="entry name" value="SpoU_MeTrfase"/>
</dbReference>
<dbReference type="NCBIfam" id="TIGR00186">
    <property type="entry name" value="rRNA_methyl_3"/>
    <property type="match status" value="1"/>
</dbReference>
<dbReference type="CDD" id="cd18103">
    <property type="entry name" value="SpoU-like_RlmB"/>
    <property type="match status" value="1"/>
</dbReference>
<dbReference type="InterPro" id="IPR013123">
    <property type="entry name" value="SpoU_subst-bd"/>
</dbReference>
<evidence type="ECO:0000256" key="1">
    <source>
        <dbReference type="ARBA" id="ARBA00001849"/>
    </source>
</evidence>
<dbReference type="SUPFAM" id="SSF55315">
    <property type="entry name" value="L30e-like"/>
    <property type="match status" value="1"/>
</dbReference>
<dbReference type="InterPro" id="IPR004441">
    <property type="entry name" value="rRNA_MeTrfase_TrmH"/>
</dbReference>